<dbReference type="GO" id="GO:0005657">
    <property type="term" value="C:replication fork"/>
    <property type="evidence" value="ECO:0007669"/>
    <property type="project" value="TreeGrafter"/>
</dbReference>
<dbReference type="InterPro" id="IPR047323">
    <property type="entry name" value="Rad51D_C"/>
</dbReference>
<dbReference type="OrthoDB" id="336321at2759"/>
<keyword evidence="8" id="KW-0234">DNA repair</keyword>
<dbReference type="GO" id="GO:0033063">
    <property type="term" value="C:Rad51B-Rad51C-Rad51D-XRCC2 complex"/>
    <property type="evidence" value="ECO:0007669"/>
    <property type="project" value="TreeGrafter"/>
</dbReference>
<evidence type="ECO:0000256" key="8">
    <source>
        <dbReference type="ARBA" id="ARBA00023204"/>
    </source>
</evidence>
<evidence type="ECO:0000313" key="11">
    <source>
        <dbReference type="EMBL" id="KDR21422.1"/>
    </source>
</evidence>
<dbReference type="InterPro" id="IPR027417">
    <property type="entry name" value="P-loop_NTPase"/>
</dbReference>
<dbReference type="PANTHER" id="PTHR46457">
    <property type="entry name" value="DNA REPAIR PROTEIN RAD51 HOMOLOG 4"/>
    <property type="match status" value="1"/>
</dbReference>
<keyword evidence="12" id="KW-1185">Reference proteome</keyword>
<feature type="domain" description="RecA family profile 1" evidence="10">
    <location>
        <begin position="78"/>
        <end position="281"/>
    </location>
</feature>
<evidence type="ECO:0000256" key="3">
    <source>
        <dbReference type="ARBA" id="ARBA00022741"/>
    </source>
</evidence>
<dbReference type="GO" id="GO:0140664">
    <property type="term" value="F:ATP-dependent DNA damage sensor activity"/>
    <property type="evidence" value="ECO:0007669"/>
    <property type="project" value="InterPro"/>
</dbReference>
<dbReference type="OMA" id="QRIHTFR"/>
<dbReference type="SUPFAM" id="SSF52540">
    <property type="entry name" value="P-loop containing nucleoside triphosphate hydrolases"/>
    <property type="match status" value="1"/>
</dbReference>
<dbReference type="GO" id="GO:0005524">
    <property type="term" value="F:ATP binding"/>
    <property type="evidence" value="ECO:0007669"/>
    <property type="project" value="UniProtKB-KW"/>
</dbReference>
<dbReference type="InterPro" id="IPR020588">
    <property type="entry name" value="RecA_ATP-bd"/>
</dbReference>
<dbReference type="PROSITE" id="PS50162">
    <property type="entry name" value="RECA_2"/>
    <property type="match status" value="1"/>
</dbReference>
<evidence type="ECO:0000256" key="9">
    <source>
        <dbReference type="ARBA" id="ARBA00023242"/>
    </source>
</evidence>
<name>A0A067RCD4_ZOONE</name>
<organism evidence="11 12">
    <name type="scientific">Zootermopsis nevadensis</name>
    <name type="common">Dampwood termite</name>
    <dbReference type="NCBI Taxonomy" id="136037"/>
    <lineage>
        <taxon>Eukaryota</taxon>
        <taxon>Metazoa</taxon>
        <taxon>Ecdysozoa</taxon>
        <taxon>Arthropoda</taxon>
        <taxon>Hexapoda</taxon>
        <taxon>Insecta</taxon>
        <taxon>Pterygota</taxon>
        <taxon>Neoptera</taxon>
        <taxon>Polyneoptera</taxon>
        <taxon>Dictyoptera</taxon>
        <taxon>Blattodea</taxon>
        <taxon>Blattoidea</taxon>
        <taxon>Termitoidae</taxon>
        <taxon>Termopsidae</taxon>
        <taxon>Zootermopsis</taxon>
    </lineage>
</organism>
<sequence length="370" mass="41843">MARLCTQMNPLLEERVLKRLHQRKIFTIVDILQENADKLIQITKLSYKEILQIRQNIIANYSAFPVKGIDAYNEILSNTALIPSGIESLDAMIGGGFLTGKIYEVCGSSGSGKTQLCLTVSAHIAHDFKQEVHYIDTKTDFSGKRVQEVLESKGYHDEVIGAVMERIRVTRIKDVYELFSFLQHLKTSLHHDQDGHHSVRIIILDSLPALFFPFLGKNLNDGKISLFFHCKRMSTYELPSYTVLYVMIHLLSGLTLMNQMANTMKYIVTEYHVTFLVVNLAMQLLEEENVAGDGSNECIPQDGNLVICDTMKPALGKYWLDIPCTRLFIHKINSTERRQIAVMKSTSLSTKKRCKVLINQKGVISALGSE</sequence>
<accession>A0A067RCD4</accession>
<comment type="similarity">
    <text evidence="2">Belongs to the RecA family. RAD51 subfamily.</text>
</comment>
<dbReference type="CDD" id="cd19489">
    <property type="entry name" value="Rad51D"/>
    <property type="match status" value="1"/>
</dbReference>
<dbReference type="Pfam" id="PF08423">
    <property type="entry name" value="Rad51"/>
    <property type="match status" value="1"/>
</dbReference>
<dbReference type="GO" id="GO:0007131">
    <property type="term" value="P:reciprocal meiotic recombination"/>
    <property type="evidence" value="ECO:0007669"/>
    <property type="project" value="TreeGrafter"/>
</dbReference>
<dbReference type="InParanoid" id="A0A067RCD4"/>
<keyword evidence="3" id="KW-0547">Nucleotide-binding</keyword>
<dbReference type="GO" id="GO:0000723">
    <property type="term" value="P:telomere maintenance"/>
    <property type="evidence" value="ECO:0007669"/>
    <property type="project" value="TreeGrafter"/>
</dbReference>
<evidence type="ECO:0000256" key="6">
    <source>
        <dbReference type="ARBA" id="ARBA00023125"/>
    </source>
</evidence>
<evidence type="ECO:0000256" key="7">
    <source>
        <dbReference type="ARBA" id="ARBA00023172"/>
    </source>
</evidence>
<dbReference type="GO" id="GO:0000400">
    <property type="term" value="F:four-way junction DNA binding"/>
    <property type="evidence" value="ECO:0007669"/>
    <property type="project" value="TreeGrafter"/>
</dbReference>
<keyword evidence="4" id="KW-0227">DNA damage</keyword>
<dbReference type="FunCoup" id="A0A067RCD4">
    <property type="interactions" value="587"/>
</dbReference>
<dbReference type="InterPro" id="IPR051988">
    <property type="entry name" value="HRR_RAD51_Paralog"/>
</dbReference>
<keyword evidence="7" id="KW-0233">DNA recombination</keyword>
<evidence type="ECO:0000256" key="5">
    <source>
        <dbReference type="ARBA" id="ARBA00022840"/>
    </source>
</evidence>
<dbReference type="Gene3D" id="3.40.50.300">
    <property type="entry name" value="P-loop containing nucleotide triphosphate hydrolases"/>
    <property type="match status" value="1"/>
</dbReference>
<evidence type="ECO:0000256" key="4">
    <source>
        <dbReference type="ARBA" id="ARBA00022763"/>
    </source>
</evidence>
<dbReference type="eggNOG" id="KOG1433">
    <property type="taxonomic scope" value="Eukaryota"/>
</dbReference>
<dbReference type="AlphaFoldDB" id="A0A067RCD4"/>
<proteinExistence type="inferred from homology"/>
<dbReference type="GO" id="GO:0042148">
    <property type="term" value="P:DNA strand invasion"/>
    <property type="evidence" value="ECO:0007669"/>
    <property type="project" value="TreeGrafter"/>
</dbReference>
<dbReference type="EMBL" id="KK852556">
    <property type="protein sequence ID" value="KDR21422.1"/>
    <property type="molecule type" value="Genomic_DNA"/>
</dbReference>
<dbReference type="Pfam" id="PF21794">
    <property type="entry name" value="RAD51D_N"/>
    <property type="match status" value="1"/>
</dbReference>
<evidence type="ECO:0000313" key="12">
    <source>
        <dbReference type="Proteomes" id="UP000027135"/>
    </source>
</evidence>
<evidence type="ECO:0000256" key="2">
    <source>
        <dbReference type="ARBA" id="ARBA00007095"/>
    </source>
</evidence>
<evidence type="ECO:0000256" key="1">
    <source>
        <dbReference type="ARBA" id="ARBA00004123"/>
    </source>
</evidence>
<dbReference type="GO" id="GO:0000724">
    <property type="term" value="P:double-strand break repair via homologous recombination"/>
    <property type="evidence" value="ECO:0007669"/>
    <property type="project" value="TreeGrafter"/>
</dbReference>
<protein>
    <submittedName>
        <fullName evidence="11">DNA repair protein RAD51-like protein 4</fullName>
    </submittedName>
</protein>
<keyword evidence="6" id="KW-0238">DNA-binding</keyword>
<keyword evidence="5" id="KW-0067">ATP-binding</keyword>
<dbReference type="InterPro" id="IPR013632">
    <property type="entry name" value="Rad51_C"/>
</dbReference>
<comment type="subcellular location">
    <subcellularLocation>
        <location evidence="1">Nucleus</location>
    </subcellularLocation>
</comment>
<evidence type="ECO:0000259" key="10">
    <source>
        <dbReference type="PROSITE" id="PS50162"/>
    </source>
</evidence>
<dbReference type="PANTHER" id="PTHR46457:SF1">
    <property type="entry name" value="DNA REPAIR PROTEIN RAD51 HOMOLOG 4"/>
    <property type="match status" value="1"/>
</dbReference>
<dbReference type="Proteomes" id="UP000027135">
    <property type="component" value="Unassembled WGS sequence"/>
</dbReference>
<dbReference type="STRING" id="136037.A0A067RCD4"/>
<dbReference type="InterPro" id="IPR048943">
    <property type="entry name" value="RAD51D_N"/>
</dbReference>
<reference evidence="11 12" key="1">
    <citation type="journal article" date="2014" name="Nat. Commun.">
        <title>Molecular traces of alternative social organization in a termite genome.</title>
        <authorList>
            <person name="Terrapon N."/>
            <person name="Li C."/>
            <person name="Robertson H.M."/>
            <person name="Ji L."/>
            <person name="Meng X."/>
            <person name="Booth W."/>
            <person name="Chen Z."/>
            <person name="Childers C.P."/>
            <person name="Glastad K.M."/>
            <person name="Gokhale K."/>
            <person name="Gowin J."/>
            <person name="Gronenberg W."/>
            <person name="Hermansen R.A."/>
            <person name="Hu H."/>
            <person name="Hunt B.G."/>
            <person name="Huylmans A.K."/>
            <person name="Khalil S.M."/>
            <person name="Mitchell R.D."/>
            <person name="Munoz-Torres M.C."/>
            <person name="Mustard J.A."/>
            <person name="Pan H."/>
            <person name="Reese J.T."/>
            <person name="Scharf M.E."/>
            <person name="Sun F."/>
            <person name="Vogel H."/>
            <person name="Xiao J."/>
            <person name="Yang W."/>
            <person name="Yang Z."/>
            <person name="Yang Z."/>
            <person name="Zhou J."/>
            <person name="Zhu J."/>
            <person name="Brent C.S."/>
            <person name="Elsik C.G."/>
            <person name="Goodisman M.A."/>
            <person name="Liberles D.A."/>
            <person name="Roe R.M."/>
            <person name="Vargo E.L."/>
            <person name="Vilcinskas A."/>
            <person name="Wang J."/>
            <person name="Bornberg-Bauer E."/>
            <person name="Korb J."/>
            <person name="Zhang G."/>
            <person name="Liebig J."/>
        </authorList>
    </citation>
    <scope>NUCLEOTIDE SEQUENCE [LARGE SCALE GENOMIC DNA]</scope>
    <source>
        <tissue evidence="11">Whole organism</tissue>
    </source>
</reference>
<dbReference type="GO" id="GO:0005815">
    <property type="term" value="C:microtubule organizing center"/>
    <property type="evidence" value="ECO:0007669"/>
    <property type="project" value="TreeGrafter"/>
</dbReference>
<gene>
    <name evidence="11" type="ORF">L798_03457</name>
</gene>
<dbReference type="GO" id="GO:0003697">
    <property type="term" value="F:single-stranded DNA binding"/>
    <property type="evidence" value="ECO:0007669"/>
    <property type="project" value="TreeGrafter"/>
</dbReference>
<keyword evidence="9" id="KW-0539">Nucleus</keyword>